<name>A0A9W8SEC9_9HYPO</name>
<evidence type="ECO:0000313" key="2">
    <source>
        <dbReference type="Proteomes" id="UP001152049"/>
    </source>
</evidence>
<evidence type="ECO:0000313" key="1">
    <source>
        <dbReference type="EMBL" id="KAJ4270043.1"/>
    </source>
</evidence>
<organism evidence="1 2">
    <name type="scientific">Fusarium torreyae</name>
    <dbReference type="NCBI Taxonomy" id="1237075"/>
    <lineage>
        <taxon>Eukaryota</taxon>
        <taxon>Fungi</taxon>
        <taxon>Dikarya</taxon>
        <taxon>Ascomycota</taxon>
        <taxon>Pezizomycotina</taxon>
        <taxon>Sordariomycetes</taxon>
        <taxon>Hypocreomycetidae</taxon>
        <taxon>Hypocreales</taxon>
        <taxon>Nectriaceae</taxon>
        <taxon>Fusarium</taxon>
    </lineage>
</organism>
<dbReference type="AlphaFoldDB" id="A0A9W8SEC9"/>
<protein>
    <submittedName>
        <fullName evidence="1">Uncharacterized protein</fullName>
    </submittedName>
</protein>
<accession>A0A9W8SEC9</accession>
<sequence length="318" mass="37083">MGRLTEETVGWGTSQIDDDEELIRKWGPYFTTQDEFLGSIELPLDWVVPAIMRLPNLDTLCLTWTTCPWEDCWEIENAFNAQESVALAGDEVLKSQQAILDALLDRNIPLKSLTLEPIMHPELALPSTLDEKVSTVFGSVTQLRLTLKYEVDYFKPDRLDYFISFMPNIRDLSVHAWPVEEEAKDITFYITKRLQHLEKIKLTCLHVNLFHFALLMKDHGPTLKDVELRTLYGWCDPFKPAEIDWDTVFRSMKDDLKVPEKIRIHGKFQDNVGWHQCFFIEERPELNLFLRSFGDEAGGRLEKFILEGGEYPQPMWRI</sequence>
<proteinExistence type="predicted"/>
<gene>
    <name evidence="1" type="ORF">NW762_001716</name>
</gene>
<keyword evidence="2" id="KW-1185">Reference proteome</keyword>
<dbReference type="Proteomes" id="UP001152049">
    <property type="component" value="Unassembled WGS sequence"/>
</dbReference>
<reference evidence="1" key="1">
    <citation type="submission" date="2022-09" db="EMBL/GenBank/DDBJ databases">
        <title>Fusarium specimens isolated from Avocado Roots.</title>
        <authorList>
            <person name="Stajich J."/>
            <person name="Roper C."/>
            <person name="Heimlech-Rivalta G."/>
        </authorList>
    </citation>
    <scope>NUCLEOTIDE SEQUENCE</scope>
    <source>
        <strain evidence="1">CF00136</strain>
    </source>
</reference>
<dbReference type="OrthoDB" id="5224238at2759"/>
<comment type="caution">
    <text evidence="1">The sequence shown here is derived from an EMBL/GenBank/DDBJ whole genome shotgun (WGS) entry which is preliminary data.</text>
</comment>
<dbReference type="EMBL" id="JAOQAZ010000002">
    <property type="protein sequence ID" value="KAJ4270043.1"/>
    <property type="molecule type" value="Genomic_DNA"/>
</dbReference>